<keyword evidence="1" id="KW-0812">Transmembrane</keyword>
<proteinExistence type="predicted"/>
<dbReference type="RefSeq" id="WP_343886934.1">
    <property type="nucleotide sequence ID" value="NZ_BAAAKI010000025.1"/>
</dbReference>
<feature type="transmembrane region" description="Helical" evidence="1">
    <location>
        <begin position="39"/>
        <end position="66"/>
    </location>
</feature>
<keyword evidence="4" id="KW-1185">Reference proteome</keyword>
<feature type="domain" description="YdbS-like PH" evidence="2">
    <location>
        <begin position="81"/>
        <end position="156"/>
    </location>
</feature>
<protein>
    <submittedName>
        <fullName evidence="3">PH domain-containing protein</fullName>
    </submittedName>
</protein>
<evidence type="ECO:0000313" key="4">
    <source>
        <dbReference type="Proteomes" id="UP001596266"/>
    </source>
</evidence>
<dbReference type="EMBL" id="JBHSUA010000024">
    <property type="protein sequence ID" value="MFC6397855.1"/>
    <property type="molecule type" value="Genomic_DNA"/>
</dbReference>
<reference evidence="4" key="1">
    <citation type="journal article" date="2019" name="Int. J. Syst. Evol. Microbiol.">
        <title>The Global Catalogue of Microorganisms (GCM) 10K type strain sequencing project: providing services to taxonomists for standard genome sequencing and annotation.</title>
        <authorList>
            <consortium name="The Broad Institute Genomics Platform"/>
            <consortium name="The Broad Institute Genome Sequencing Center for Infectious Disease"/>
            <person name="Wu L."/>
            <person name="Ma J."/>
        </authorList>
    </citation>
    <scope>NUCLEOTIDE SEQUENCE [LARGE SCALE GENOMIC DNA]</scope>
    <source>
        <strain evidence="4">CGMCC 1.15277</strain>
    </source>
</reference>
<dbReference type="Proteomes" id="UP001596266">
    <property type="component" value="Unassembled WGS sequence"/>
</dbReference>
<sequence length="167" mass="19068">MSELSTAPDLFTAPDLRWKPLSPNFARLKRLMVWLTWPVFFAVIALPAFFWHWWAAVVVAVVGLAWTTYRWSRQRRIADSWGYCERETDLYIRNGLWQRTMTVVPYGRMQVVTMNSGPIEQRYGLATVHLETASAGTNAAIPGLPTAEAERLRDRLSELGEQQAVGL</sequence>
<accession>A0ABW1X5Q2</accession>
<gene>
    <name evidence="3" type="ORF">ACFP57_12805</name>
</gene>
<evidence type="ECO:0000313" key="3">
    <source>
        <dbReference type="EMBL" id="MFC6397855.1"/>
    </source>
</evidence>
<name>A0ABW1X5Q2_9ACTN</name>
<evidence type="ECO:0000256" key="1">
    <source>
        <dbReference type="SAM" id="Phobius"/>
    </source>
</evidence>
<keyword evidence="1" id="KW-1133">Transmembrane helix</keyword>
<comment type="caution">
    <text evidence="3">The sequence shown here is derived from an EMBL/GenBank/DDBJ whole genome shotgun (WGS) entry which is preliminary data.</text>
</comment>
<keyword evidence="1" id="KW-0472">Membrane</keyword>
<organism evidence="3 4">
    <name type="scientific">Luteococcus sanguinis</name>
    <dbReference type="NCBI Taxonomy" id="174038"/>
    <lineage>
        <taxon>Bacteria</taxon>
        <taxon>Bacillati</taxon>
        <taxon>Actinomycetota</taxon>
        <taxon>Actinomycetes</taxon>
        <taxon>Propionibacteriales</taxon>
        <taxon>Propionibacteriaceae</taxon>
        <taxon>Luteococcus</taxon>
    </lineage>
</organism>
<dbReference type="PANTHER" id="PTHR34473">
    <property type="entry name" value="UPF0699 TRANSMEMBRANE PROTEIN YDBS"/>
    <property type="match status" value="1"/>
</dbReference>
<dbReference type="Pfam" id="PF03703">
    <property type="entry name" value="bPH_2"/>
    <property type="match status" value="1"/>
</dbReference>
<dbReference type="PANTHER" id="PTHR34473:SF3">
    <property type="entry name" value="TRANSMEMBRANE PROTEIN-RELATED"/>
    <property type="match status" value="1"/>
</dbReference>
<dbReference type="InterPro" id="IPR005182">
    <property type="entry name" value="YdbS-like_PH"/>
</dbReference>
<evidence type="ECO:0000259" key="2">
    <source>
        <dbReference type="Pfam" id="PF03703"/>
    </source>
</evidence>